<keyword evidence="9" id="KW-1185">Reference proteome</keyword>
<reference evidence="8 9" key="1">
    <citation type="submission" date="2018-11" db="EMBL/GenBank/DDBJ databases">
        <authorList>
            <person name="Mardanov A.V."/>
            <person name="Ravin N.V."/>
            <person name="Dedysh S.N."/>
        </authorList>
    </citation>
    <scope>NUCLEOTIDE SEQUENCE [LARGE SCALE GENOMIC DNA]</scope>
    <source>
        <strain evidence="8 9">AF10</strain>
    </source>
</reference>
<evidence type="ECO:0000256" key="5">
    <source>
        <dbReference type="ARBA" id="ARBA00022695"/>
    </source>
</evidence>
<dbReference type="InterPro" id="IPR029044">
    <property type="entry name" value="Nucleotide-diphossugar_trans"/>
</dbReference>
<sequence>MRVFCILPAAGIGTRMAAGGATPVAPKQFLTIAGTPILVHSLRAFAAVPRVEKIIVAVRATEMERVAAQVAEFGLTEKVVVVTGGDHRQESVSHALAALDCAEDDVVLVHDAVRPLIDSATIERTIDAVVKHGAAIVGLPAVDTIKQVERTADGAIITSTIPRERVVQAQTPQGALCGLMRKAFAEAEADGFAGTDEASLLERAGVQVAVVAGSARNFKVTQPGDLELAEFYFDVMSKTLAGAK</sequence>
<dbReference type="GO" id="GO:0050518">
    <property type="term" value="F:2-C-methyl-D-erythritol 4-phosphate cytidylyltransferase activity"/>
    <property type="evidence" value="ECO:0007669"/>
    <property type="project" value="UniProtKB-UniRule"/>
</dbReference>
<feature type="site" description="Transition state stabilizer" evidence="7">
    <location>
        <position position="15"/>
    </location>
</feature>
<evidence type="ECO:0000256" key="1">
    <source>
        <dbReference type="ARBA" id="ARBA00001282"/>
    </source>
</evidence>
<dbReference type="Proteomes" id="UP000289437">
    <property type="component" value="Unassembled WGS sequence"/>
</dbReference>
<organism evidence="8 9">
    <name type="scientific">Granulicella sibirica</name>
    <dbReference type="NCBI Taxonomy" id="2479048"/>
    <lineage>
        <taxon>Bacteria</taxon>
        <taxon>Pseudomonadati</taxon>
        <taxon>Acidobacteriota</taxon>
        <taxon>Terriglobia</taxon>
        <taxon>Terriglobales</taxon>
        <taxon>Acidobacteriaceae</taxon>
        <taxon>Granulicella</taxon>
    </lineage>
</organism>
<keyword evidence="6 7" id="KW-0414">Isoprene biosynthesis</keyword>
<evidence type="ECO:0000256" key="7">
    <source>
        <dbReference type="HAMAP-Rule" id="MF_00108"/>
    </source>
</evidence>
<dbReference type="InterPro" id="IPR034683">
    <property type="entry name" value="IspD/TarI"/>
</dbReference>
<dbReference type="SUPFAM" id="SSF53448">
    <property type="entry name" value="Nucleotide-diphospho-sugar transferases"/>
    <property type="match status" value="1"/>
</dbReference>
<dbReference type="InterPro" id="IPR001228">
    <property type="entry name" value="IspD"/>
</dbReference>
<dbReference type="EMBL" id="RDSM01000003">
    <property type="protein sequence ID" value="RXH55361.1"/>
    <property type="molecule type" value="Genomic_DNA"/>
</dbReference>
<dbReference type="HAMAP" id="MF_00108">
    <property type="entry name" value="IspD"/>
    <property type="match status" value="1"/>
</dbReference>
<evidence type="ECO:0000256" key="4">
    <source>
        <dbReference type="ARBA" id="ARBA00022679"/>
    </source>
</evidence>
<dbReference type="Gene3D" id="3.90.550.10">
    <property type="entry name" value="Spore Coat Polysaccharide Biosynthesis Protein SpsA, Chain A"/>
    <property type="match status" value="1"/>
</dbReference>
<comment type="similarity">
    <text evidence="3 7">Belongs to the IspD/TarI cytidylyltransferase family. IspD subfamily.</text>
</comment>
<evidence type="ECO:0000256" key="2">
    <source>
        <dbReference type="ARBA" id="ARBA00004787"/>
    </source>
</evidence>
<comment type="function">
    <text evidence="7">Catalyzes the formation of 4-diphosphocytidyl-2-C-methyl-D-erythritol from CTP and 2-C-methyl-D-erythritol 4-phosphate (MEP).</text>
</comment>
<dbReference type="GO" id="GO:0019288">
    <property type="term" value="P:isopentenyl diphosphate biosynthetic process, methylerythritol 4-phosphate pathway"/>
    <property type="evidence" value="ECO:0007669"/>
    <property type="project" value="UniProtKB-UniRule"/>
</dbReference>
<comment type="caution">
    <text evidence="8">The sequence shown here is derived from an EMBL/GenBank/DDBJ whole genome shotgun (WGS) entry which is preliminary data.</text>
</comment>
<keyword evidence="5 7" id="KW-0548">Nucleotidyltransferase</keyword>
<comment type="catalytic activity">
    <reaction evidence="1 7">
        <text>2-C-methyl-D-erythritol 4-phosphate + CTP + H(+) = 4-CDP-2-C-methyl-D-erythritol + diphosphate</text>
        <dbReference type="Rhea" id="RHEA:13429"/>
        <dbReference type="ChEBI" id="CHEBI:15378"/>
        <dbReference type="ChEBI" id="CHEBI:33019"/>
        <dbReference type="ChEBI" id="CHEBI:37563"/>
        <dbReference type="ChEBI" id="CHEBI:57823"/>
        <dbReference type="ChEBI" id="CHEBI:58262"/>
        <dbReference type="EC" id="2.7.7.60"/>
    </reaction>
</comment>
<comment type="pathway">
    <text evidence="2 7">Isoprenoid biosynthesis; isopentenyl diphosphate biosynthesis via DXP pathway; isopentenyl diphosphate from 1-deoxy-D-xylulose 5-phosphate: step 2/6.</text>
</comment>
<evidence type="ECO:0000256" key="3">
    <source>
        <dbReference type="ARBA" id="ARBA00009789"/>
    </source>
</evidence>
<dbReference type="InterPro" id="IPR050088">
    <property type="entry name" value="IspD/TarI_cytidylyltransf_bact"/>
</dbReference>
<dbReference type="RefSeq" id="WP_128914994.1">
    <property type="nucleotide sequence ID" value="NZ_RDSM01000003.1"/>
</dbReference>
<feature type="site" description="Positions MEP for the nucleophilic attack" evidence="7">
    <location>
        <position position="219"/>
    </location>
</feature>
<reference evidence="9" key="2">
    <citation type="submission" date="2019-02" db="EMBL/GenBank/DDBJ databases">
        <title>Granulicella sibirica sp. nov., a psychrotolerant acidobacterium isolated from an organic soil layer in forested tundra, West Siberia.</title>
        <authorList>
            <person name="Oshkin I.Y."/>
            <person name="Kulichevskaya I.S."/>
            <person name="Rijpstra W.I.C."/>
            <person name="Sinninghe Damste J.S."/>
            <person name="Rakitin A.L."/>
            <person name="Ravin N.V."/>
            <person name="Dedysh S.N."/>
        </authorList>
    </citation>
    <scope>NUCLEOTIDE SEQUENCE [LARGE SCALE GENOMIC DNA]</scope>
    <source>
        <strain evidence="9">AF10</strain>
    </source>
</reference>
<dbReference type="InterPro" id="IPR018294">
    <property type="entry name" value="ISPD_synthase_CS"/>
</dbReference>
<dbReference type="CDD" id="cd02516">
    <property type="entry name" value="CDP-ME_synthetase"/>
    <property type="match status" value="1"/>
</dbReference>
<dbReference type="PANTHER" id="PTHR32125">
    <property type="entry name" value="2-C-METHYL-D-ERYTHRITOL 4-PHOSPHATE CYTIDYLYLTRANSFERASE, CHLOROPLASTIC"/>
    <property type="match status" value="1"/>
</dbReference>
<dbReference type="AlphaFoldDB" id="A0A4Q0T1E8"/>
<dbReference type="FunFam" id="3.90.550.10:FF:000003">
    <property type="entry name" value="2-C-methyl-D-erythritol 4-phosphate cytidylyltransferase"/>
    <property type="match status" value="1"/>
</dbReference>
<dbReference type="NCBIfam" id="TIGR00453">
    <property type="entry name" value="ispD"/>
    <property type="match status" value="1"/>
</dbReference>
<feature type="site" description="Positions MEP for the nucleophilic attack" evidence="7">
    <location>
        <position position="163"/>
    </location>
</feature>
<dbReference type="Pfam" id="PF01128">
    <property type="entry name" value="IspD"/>
    <property type="match status" value="1"/>
</dbReference>
<evidence type="ECO:0000256" key="6">
    <source>
        <dbReference type="ARBA" id="ARBA00023229"/>
    </source>
</evidence>
<keyword evidence="4 7" id="KW-0808">Transferase</keyword>
<dbReference type="PROSITE" id="PS01295">
    <property type="entry name" value="ISPD"/>
    <property type="match status" value="1"/>
</dbReference>
<dbReference type="EC" id="2.7.7.60" evidence="7"/>
<dbReference type="UniPathway" id="UPA00056">
    <property type="reaction ID" value="UER00093"/>
</dbReference>
<dbReference type="PANTHER" id="PTHR32125:SF4">
    <property type="entry name" value="2-C-METHYL-D-ERYTHRITOL 4-PHOSPHATE CYTIDYLYLTRANSFERASE, CHLOROPLASTIC"/>
    <property type="match status" value="1"/>
</dbReference>
<accession>A0A4Q0T1E8</accession>
<evidence type="ECO:0000313" key="8">
    <source>
        <dbReference type="EMBL" id="RXH55361.1"/>
    </source>
</evidence>
<dbReference type="OrthoDB" id="9806837at2"/>
<evidence type="ECO:0000313" key="9">
    <source>
        <dbReference type="Proteomes" id="UP000289437"/>
    </source>
</evidence>
<name>A0A4Q0T1E8_9BACT</name>
<proteinExistence type="inferred from homology"/>
<feature type="site" description="Transition state stabilizer" evidence="7">
    <location>
        <position position="27"/>
    </location>
</feature>
<protein>
    <recommendedName>
        <fullName evidence="7">2-C-methyl-D-erythritol 4-phosphate cytidylyltransferase</fullName>
        <ecNumber evidence="7">2.7.7.60</ecNumber>
    </recommendedName>
    <alternativeName>
        <fullName evidence="7">4-diphosphocytidyl-2C-methyl-D-erythritol synthase</fullName>
    </alternativeName>
    <alternativeName>
        <fullName evidence="7">MEP cytidylyltransferase</fullName>
        <shortName evidence="7">MCT</shortName>
    </alternativeName>
</protein>
<gene>
    <name evidence="7" type="primary">ispD</name>
    <name evidence="8" type="ORF">GRAN_4465</name>
</gene>